<dbReference type="Proteomes" id="UP000094609">
    <property type="component" value="Chromosome"/>
</dbReference>
<dbReference type="RefSeq" id="WP_069478663.1">
    <property type="nucleotide sequence ID" value="NZ_CP017111.1"/>
</dbReference>
<dbReference type="AlphaFoldDB" id="A0A1D7TM41"/>
<sequence length="620" mass="72536">MMSQKFENDLRRFYDLLGERQRELGNYFSIVESQTYDKRMEAVIDTFLDSVELSLIRENRVAALTRLINLRDEQLVQALEKEGKDEVFVTQAKEKAYLWVSEFYLKAHGELLAHVDKEWLFSPFYRRILRGVHEVGLALSSWQSSWNEHIINTINPLLELEYAKDQEAIAQMLHVNGLLDPSPNGEEGDRSYSVLEKVEGGYIAKAYATAFTKEVQQVRSALQSLCDDLYEMDDPDWDHKTFYIDYFRALDEAFGEEERSELIARWAEVDRRWMKITTPIQIGHPLEYYEDHYKKAVALEWDVRISNPENKGAYGTFDRILNMFTTLFDQNGENVLHVKENVLSNLKRVQLYIGRPALFYAAEFNGLFSAQVVPNDETVSQELGKKIFAFSDNILDSLRAKPFLKINQQVFGKAFMDAEREIIFHQAPLWHQVYEVSTIGHEFGHILWMDHDTETRMNQSGVFKNIEEFKATTGGLVAFFMKEDETLKMALLRDVIKRSVGLIAWMKTGEVEPYYCEGLIHLSGLFQSGVLAFDETLTIDLRVEAYERLKAWYLKTYTELLQHYLSKRDAKLFLERFTCKEGGFYMPNSEVIQKFVDYYWALHQRMGRDIDESVHREEWL</sequence>
<evidence type="ECO:0000259" key="1">
    <source>
        <dbReference type="Pfam" id="PF25448"/>
    </source>
</evidence>
<dbReference type="Pfam" id="PF25448">
    <property type="entry name" value="DUF7897"/>
    <property type="match status" value="1"/>
</dbReference>
<evidence type="ECO:0000313" key="3">
    <source>
        <dbReference type="Proteomes" id="UP000094609"/>
    </source>
</evidence>
<name>A0A1D7TM41_9BACT</name>
<protein>
    <submittedName>
        <fullName evidence="2">Invasion antigen CiaB</fullName>
    </submittedName>
</protein>
<dbReference type="PATRIC" id="fig|1193502.14.peg.2332"/>
<accession>A0A1D7TM41</accession>
<gene>
    <name evidence="2" type="ORF">SHALO_2303</name>
</gene>
<organism evidence="2 3">
    <name type="scientific">Sulfurospirillum halorespirans DSM 13726</name>
    <dbReference type="NCBI Taxonomy" id="1193502"/>
    <lineage>
        <taxon>Bacteria</taxon>
        <taxon>Pseudomonadati</taxon>
        <taxon>Campylobacterota</taxon>
        <taxon>Epsilonproteobacteria</taxon>
        <taxon>Campylobacterales</taxon>
        <taxon>Sulfurospirillaceae</taxon>
        <taxon>Sulfurospirillum</taxon>
    </lineage>
</organism>
<proteinExistence type="predicted"/>
<feature type="domain" description="DUF7897" evidence="1">
    <location>
        <begin position="8"/>
        <end position="611"/>
    </location>
</feature>
<dbReference type="NCBIfam" id="NF033805">
    <property type="entry name" value="invasion_CiaB"/>
    <property type="match status" value="1"/>
</dbReference>
<dbReference type="InterPro" id="IPR057219">
    <property type="entry name" value="DUF7897"/>
</dbReference>
<evidence type="ECO:0000313" key="2">
    <source>
        <dbReference type="EMBL" id="AOO66063.1"/>
    </source>
</evidence>
<dbReference type="EMBL" id="CP017111">
    <property type="protein sequence ID" value="AOO66063.1"/>
    <property type="molecule type" value="Genomic_DNA"/>
</dbReference>
<keyword evidence="3" id="KW-1185">Reference proteome</keyword>
<reference evidence="3" key="1">
    <citation type="submission" date="2016-08" db="EMBL/GenBank/DDBJ databases">
        <title>Complete genome sequence of the organohalide-respiring Epsilonproteobacterium Sulfurospirillum halorespirans.</title>
        <authorList>
            <person name="Goris T."/>
            <person name="Zimmermann J."/>
            <person name="Schenz B."/>
            <person name="Lemos M."/>
            <person name="Hackermueller J."/>
            <person name="Diekert G."/>
        </authorList>
    </citation>
    <scope>NUCLEOTIDE SEQUENCE [LARGE SCALE GENOMIC DNA]</scope>
    <source>
        <strain>DSM 13726</strain>
        <strain evidence="3">PCE-M2</strain>
    </source>
</reference>
<dbReference type="KEGG" id="shal:SHALO_2303"/>
<dbReference type="STRING" id="1193502.SHALO_2303"/>